<dbReference type="Gene3D" id="3.30.70.1200">
    <property type="entry name" value="Crispr-associated protein, domain 1"/>
    <property type="match status" value="1"/>
</dbReference>
<dbReference type="InterPro" id="IPR010179">
    <property type="entry name" value="CRISPR-assoc_prot_Cse3"/>
</dbReference>
<name>A0A317N0A8_9GAMM</name>
<proteinExistence type="predicted"/>
<dbReference type="OrthoDB" id="9795689at2"/>
<dbReference type="NCBIfam" id="TIGR01907">
    <property type="entry name" value="casE_Cse3"/>
    <property type="match status" value="1"/>
</dbReference>
<dbReference type="Proteomes" id="UP000246569">
    <property type="component" value="Unassembled WGS sequence"/>
</dbReference>
<dbReference type="SMART" id="SM01101">
    <property type="entry name" value="CRISPR_assoc"/>
    <property type="match status" value="1"/>
</dbReference>
<evidence type="ECO:0000313" key="2">
    <source>
        <dbReference type="Proteomes" id="UP000246569"/>
    </source>
</evidence>
<dbReference type="Pfam" id="PF08798">
    <property type="entry name" value="CRISPR_assoc"/>
    <property type="match status" value="1"/>
</dbReference>
<protein>
    <submittedName>
        <fullName evidence="1">CRISPR system Cascade subunit CasE</fullName>
    </submittedName>
</protein>
<evidence type="ECO:0000313" key="1">
    <source>
        <dbReference type="EMBL" id="PWV65550.1"/>
    </source>
</evidence>
<comment type="caution">
    <text evidence="1">The sequence shown here is derived from an EMBL/GenBank/DDBJ whole genome shotgun (WGS) entry which is preliminary data.</text>
</comment>
<organism evidence="1 2">
    <name type="scientific">Plasticicumulans acidivorans</name>
    <dbReference type="NCBI Taxonomy" id="886464"/>
    <lineage>
        <taxon>Bacteria</taxon>
        <taxon>Pseudomonadati</taxon>
        <taxon>Pseudomonadota</taxon>
        <taxon>Gammaproteobacteria</taxon>
        <taxon>Candidatus Competibacteraceae</taxon>
        <taxon>Plasticicumulans</taxon>
    </lineage>
</organism>
<keyword evidence="2" id="KW-1185">Reference proteome</keyword>
<dbReference type="SUPFAM" id="SSF117987">
    <property type="entry name" value="CRISPR-associated protein"/>
    <property type="match status" value="1"/>
</dbReference>
<dbReference type="AlphaFoldDB" id="A0A317N0A8"/>
<sequence>MSAYFSQVEWQPQQGDAPALRRLLAGGGYGLHQAMWQLFERTEPPAHRDFLYHRLADGRLAFYVVSARAPRSDVAGWRVRSKPYLPQLRVGERLGFTLRANPTVARGREADGKGRAVRHDVVMDARRSLPEAGEAERVARAGSQWLNGRDGQRAAEHGFALDSVIADAYTQHRLHKPGAPRAITFSTLDYRGVLRVTDAERLQHALLHGIGPAKGFGCGLLLVRRL</sequence>
<dbReference type="RefSeq" id="WP_110016556.1">
    <property type="nucleotide sequence ID" value="NZ_QGTJ01000001.1"/>
</dbReference>
<reference evidence="1 2" key="1">
    <citation type="submission" date="2018-05" db="EMBL/GenBank/DDBJ databases">
        <title>Genomic Encyclopedia of Type Strains, Phase IV (KMG-IV): sequencing the most valuable type-strain genomes for metagenomic binning, comparative biology and taxonomic classification.</title>
        <authorList>
            <person name="Goeker M."/>
        </authorList>
    </citation>
    <scope>NUCLEOTIDE SEQUENCE [LARGE SCALE GENOMIC DNA]</scope>
    <source>
        <strain evidence="1 2">DSM 23606</strain>
    </source>
</reference>
<dbReference type="CDD" id="cd09727">
    <property type="entry name" value="Cas6_I-E"/>
    <property type="match status" value="1"/>
</dbReference>
<dbReference type="Gene3D" id="3.30.70.1210">
    <property type="entry name" value="Crispr-associated protein, domain 2"/>
    <property type="match status" value="1"/>
</dbReference>
<gene>
    <name evidence="1" type="ORF">C7443_10133</name>
</gene>
<accession>A0A317N0A8</accession>
<dbReference type="EMBL" id="QGTJ01000001">
    <property type="protein sequence ID" value="PWV65550.1"/>
    <property type="molecule type" value="Genomic_DNA"/>
</dbReference>